<dbReference type="WBParaSite" id="mrna-Wban_02934">
    <property type="protein sequence ID" value="mrna-Wban_02934"/>
    <property type="gene ID" value="Wban_02934"/>
</dbReference>
<comment type="similarity">
    <text evidence="1">Belongs to the reduced folate carrier (RFC) transporter (TC 2.A.48) family.</text>
</comment>
<feature type="transmembrane region" description="Helical" evidence="2">
    <location>
        <begin position="356"/>
        <end position="378"/>
    </location>
</feature>
<feature type="transmembrane region" description="Helical" evidence="2">
    <location>
        <begin position="385"/>
        <end position="408"/>
    </location>
</feature>
<dbReference type="InterPro" id="IPR002666">
    <property type="entry name" value="Folate_carrier"/>
</dbReference>
<evidence type="ECO:0000256" key="2">
    <source>
        <dbReference type="SAM" id="Phobius"/>
    </source>
</evidence>
<feature type="transmembrane region" description="Helical" evidence="2">
    <location>
        <begin position="75"/>
        <end position="93"/>
    </location>
</feature>
<dbReference type="InterPro" id="IPR005069">
    <property type="entry name" value="Nucl-diP-sugar_transferase"/>
</dbReference>
<dbReference type="PANTHER" id="PTHR10686:SF20">
    <property type="entry name" value="FOLATE TRANSPORTER 1"/>
    <property type="match status" value="1"/>
</dbReference>
<name>A0AAF5PMR8_WUCBA</name>
<feature type="transmembrane region" description="Helical" evidence="2">
    <location>
        <begin position="296"/>
        <end position="318"/>
    </location>
</feature>
<feature type="transmembrane region" description="Helical" evidence="2">
    <location>
        <begin position="49"/>
        <end position="68"/>
    </location>
</feature>
<dbReference type="InterPro" id="IPR036259">
    <property type="entry name" value="MFS_trans_sf"/>
</dbReference>
<organism evidence="4 5">
    <name type="scientific">Wuchereria bancrofti</name>
    <dbReference type="NCBI Taxonomy" id="6293"/>
    <lineage>
        <taxon>Eukaryota</taxon>
        <taxon>Metazoa</taxon>
        <taxon>Ecdysozoa</taxon>
        <taxon>Nematoda</taxon>
        <taxon>Chromadorea</taxon>
        <taxon>Rhabditida</taxon>
        <taxon>Spirurina</taxon>
        <taxon>Spiruromorpha</taxon>
        <taxon>Filarioidea</taxon>
        <taxon>Onchocercidae</taxon>
        <taxon>Wuchereria</taxon>
    </lineage>
</organism>
<sequence length="723" mass="84187">MNEMHWKATTILICVYGIVKEFRPATPFLTPYLVSSFKNFTDVELYSEIYPFWTYSYLFFLVPIFFLTDILRYKPIIVLEALSLFGTWALLLWGETVWHMQIMQILFGLSSAAEIAYYSYMYVVVNQKYYKLITSYIRAAALIGKFFAFGFAQFLISFEYGSYLLLNQISFGAICVVLGIAAILPSIPSKIVNNKIVESVGDTPKLSNIPTNYEEGSRNDQRNFEERTALSTTNAPNVNHGIVVYFRAIWYHFKIFKRNKIVLKWSIWWALTSCGIFQVMNYVQTLWASMQTSSDIYNGITECANTFIGAFISFLVQYMNVNWSKRGEHVLLVTSAFIAILLIIMSQMEIVYVTYVLYVIVITIYNLLITVASVNIAMQLDSASYGLVFGWNTFLALFLQTILTFAVADKHGFSLSIRTQHSLNLTLNWLCNVVNFSNVHRRLLIFAFDRLTYNTIRTTWPEIKVIFWPLPQMHLPFQKGDDRYQMLQYFRAKLCTYLASIGRDFWMIQADTYWRKNLFEIINAHQMLGLNGNLLFDQEGDRGLLAEMIAGGYFFVKAGIKSECFFKELSRQLENYYATDNNIMGALCITQYCSNKCTFIPYSLISNWRWHLSNKTYIPALLQFDSGSSSNQKFDNMKNLGAEFVNITKTRKYYRAKCFMHKIVTPENAIPEWRLKAEGNDIKKKQQSIVFIHQICEWLNEKLPKFNYILHAYIFPYYSYYIL</sequence>
<reference evidence="4" key="1">
    <citation type="submission" date="2015-03" db="EMBL/GenBank/DDBJ databases">
        <title>Wuchereria bancrofti Genome Sequencing Papua New Guinea Strain.</title>
        <authorList>
            <person name="Small S.T."/>
            <person name="Serre D."/>
            <person name="Zimmerman P.A."/>
        </authorList>
    </citation>
    <scope>NUCLEOTIDE SEQUENCE [LARGE SCALE GENOMIC DNA]</scope>
    <source>
        <strain evidence="4">pt0022</strain>
    </source>
</reference>
<feature type="domain" description="Nucleotide-diphospho-sugar transferase" evidence="3">
    <location>
        <begin position="439"/>
        <end position="637"/>
    </location>
</feature>
<dbReference type="Proteomes" id="UP000093561">
    <property type="component" value="Unassembled WGS sequence"/>
</dbReference>
<feature type="transmembrane region" description="Helical" evidence="2">
    <location>
        <begin position="136"/>
        <end position="156"/>
    </location>
</feature>
<feature type="transmembrane region" description="Helical" evidence="2">
    <location>
        <begin position="262"/>
        <end position="284"/>
    </location>
</feature>
<dbReference type="Pfam" id="PF03407">
    <property type="entry name" value="Nucleotid_trans"/>
    <property type="match status" value="1"/>
</dbReference>
<dbReference type="Pfam" id="PF01770">
    <property type="entry name" value="Folate_carrier"/>
    <property type="match status" value="1"/>
</dbReference>
<feature type="transmembrane region" description="Helical" evidence="2">
    <location>
        <begin position="162"/>
        <end position="184"/>
    </location>
</feature>
<evidence type="ECO:0000313" key="4">
    <source>
        <dbReference type="Proteomes" id="UP000093561"/>
    </source>
</evidence>
<protein>
    <recommendedName>
        <fullName evidence="3">Nucleotide-diphospho-sugar transferase domain-containing protein</fullName>
    </recommendedName>
</protein>
<proteinExistence type="inferred from homology"/>
<keyword evidence="2" id="KW-0472">Membrane</keyword>
<evidence type="ECO:0000259" key="3">
    <source>
        <dbReference type="Pfam" id="PF03407"/>
    </source>
</evidence>
<accession>A0AAF5PMR8</accession>
<evidence type="ECO:0000313" key="5">
    <source>
        <dbReference type="WBParaSite" id="mrna-Wban_02934"/>
    </source>
</evidence>
<dbReference type="GO" id="GO:0005886">
    <property type="term" value="C:plasma membrane"/>
    <property type="evidence" value="ECO:0007669"/>
    <property type="project" value="TreeGrafter"/>
</dbReference>
<dbReference type="SUPFAM" id="SSF103473">
    <property type="entry name" value="MFS general substrate transporter"/>
    <property type="match status" value="1"/>
</dbReference>
<dbReference type="AlphaFoldDB" id="A0AAF5PMR8"/>
<dbReference type="NCBIfam" id="TIGR00806">
    <property type="entry name" value="rfc"/>
    <property type="match status" value="1"/>
</dbReference>
<feature type="transmembrane region" description="Helical" evidence="2">
    <location>
        <begin position="330"/>
        <end position="350"/>
    </location>
</feature>
<dbReference type="GO" id="GO:0090482">
    <property type="term" value="F:vitamin transmembrane transporter activity"/>
    <property type="evidence" value="ECO:0007669"/>
    <property type="project" value="InterPro"/>
</dbReference>
<dbReference type="Gene3D" id="1.20.1250.20">
    <property type="entry name" value="MFS general substrate transporter like domains"/>
    <property type="match status" value="1"/>
</dbReference>
<evidence type="ECO:0000256" key="1">
    <source>
        <dbReference type="ARBA" id="ARBA00005773"/>
    </source>
</evidence>
<reference evidence="5" key="3">
    <citation type="submission" date="2024-02" db="UniProtKB">
        <authorList>
            <consortium name="WormBaseParasite"/>
        </authorList>
    </citation>
    <scope>IDENTIFICATION</scope>
    <source>
        <strain evidence="5">pt0022</strain>
    </source>
</reference>
<reference evidence="4" key="2">
    <citation type="journal article" date="2016" name="Mol. Ecol.">
        <title>Population genomics of the filarial nematode parasite Wuchereria bancrofti from mosquitoes.</title>
        <authorList>
            <person name="Small S.T."/>
            <person name="Reimer L.J."/>
            <person name="Tisch D.J."/>
            <person name="King C.L."/>
            <person name="Christensen B.M."/>
            <person name="Siba P.M."/>
            <person name="Kazura J.W."/>
            <person name="Serre D."/>
            <person name="Zimmerman P.A."/>
        </authorList>
    </citation>
    <scope>NUCLEOTIDE SEQUENCE</scope>
    <source>
        <strain evidence="4">pt0022</strain>
    </source>
</reference>
<feature type="transmembrane region" description="Helical" evidence="2">
    <location>
        <begin position="105"/>
        <end position="124"/>
    </location>
</feature>
<keyword evidence="2" id="KW-0812">Transmembrane</keyword>
<dbReference type="PANTHER" id="PTHR10686">
    <property type="entry name" value="FOLATE TRANSPORTER"/>
    <property type="match status" value="1"/>
</dbReference>
<keyword evidence="2" id="KW-1133">Transmembrane helix</keyword>